<evidence type="ECO:0000256" key="1">
    <source>
        <dbReference type="ARBA" id="ARBA00008889"/>
    </source>
</evidence>
<evidence type="ECO:0000256" key="4">
    <source>
        <dbReference type="ARBA" id="ARBA00035202"/>
    </source>
</evidence>
<dbReference type="GO" id="GO:0015934">
    <property type="term" value="C:large ribosomal subunit"/>
    <property type="evidence" value="ECO:0007669"/>
    <property type="project" value="InterPro"/>
</dbReference>
<evidence type="ECO:0000256" key="2">
    <source>
        <dbReference type="ARBA" id="ARBA00022980"/>
    </source>
</evidence>
<sequence>MVKEHVLEQKKQVVQEIKEKLEKSESIVLMDYQGLNVADVTDLRKQCRENNVEYKVYKNTMLRFALHEFGVEGLDEYLEGTNAVAFAYEDPSSAAKVAYKFAKGNDKLEIKVGLVSKDIFDVNQLKQLSELPSKEVLIAQVLGGLNGPIQGFANVLNGTMKGLVVALNQIAEQKAKEA</sequence>
<dbReference type="InterPro" id="IPR002363">
    <property type="entry name" value="Ribosomal_uL10_CS_bac"/>
</dbReference>
<gene>
    <name evidence="5 6" type="primary">rplJ</name>
    <name evidence="6" type="ORF">M1R53_05870</name>
</gene>
<dbReference type="InterPro" id="IPR001790">
    <property type="entry name" value="Ribosomal_uL10"/>
</dbReference>
<evidence type="ECO:0000313" key="6">
    <source>
        <dbReference type="EMBL" id="UQK59875.1"/>
    </source>
</evidence>
<dbReference type="RefSeq" id="WP_207636137.1">
    <property type="nucleotide sequence ID" value="NZ_CP096649.1"/>
</dbReference>
<dbReference type="KEGG" id="fms:M1R53_05870"/>
<keyword evidence="3 5" id="KW-0687">Ribonucleoprotein</keyword>
<dbReference type="GO" id="GO:0006412">
    <property type="term" value="P:translation"/>
    <property type="evidence" value="ECO:0007669"/>
    <property type="project" value="UniProtKB-UniRule"/>
</dbReference>
<comment type="similarity">
    <text evidence="1 5">Belongs to the universal ribosomal protein uL10 family.</text>
</comment>
<organism evidence="6 7">
    <name type="scientific">Fenollaria massiliensis</name>
    <dbReference type="NCBI Taxonomy" id="938288"/>
    <lineage>
        <taxon>Bacteria</taxon>
        <taxon>Bacillati</taxon>
        <taxon>Bacillota</taxon>
        <taxon>Clostridia</taxon>
        <taxon>Eubacteriales</taxon>
        <taxon>Fenollaria</taxon>
    </lineage>
</organism>
<dbReference type="AlphaFoldDB" id="A0A9E7IXF7"/>
<keyword evidence="5" id="KW-0694">RNA-binding</keyword>
<evidence type="ECO:0000256" key="5">
    <source>
        <dbReference type="HAMAP-Rule" id="MF_00362"/>
    </source>
</evidence>
<accession>A0A9E7IXF7</accession>
<dbReference type="NCBIfam" id="NF000955">
    <property type="entry name" value="PRK00099.1-1"/>
    <property type="match status" value="1"/>
</dbReference>
<proteinExistence type="inferred from homology"/>
<dbReference type="GO" id="GO:0070180">
    <property type="term" value="F:large ribosomal subunit rRNA binding"/>
    <property type="evidence" value="ECO:0007669"/>
    <property type="project" value="UniProtKB-UniRule"/>
</dbReference>
<dbReference type="PROSITE" id="PS01109">
    <property type="entry name" value="RIBOSOMAL_L10"/>
    <property type="match status" value="1"/>
</dbReference>
<evidence type="ECO:0000256" key="3">
    <source>
        <dbReference type="ARBA" id="ARBA00023274"/>
    </source>
</evidence>
<dbReference type="Gene3D" id="6.10.250.290">
    <property type="match status" value="1"/>
</dbReference>
<name>A0A9E7IXF7_9FIRM</name>
<dbReference type="EMBL" id="CP096649">
    <property type="protein sequence ID" value="UQK59875.1"/>
    <property type="molecule type" value="Genomic_DNA"/>
</dbReference>
<keyword evidence="7" id="KW-1185">Reference proteome</keyword>
<dbReference type="InterPro" id="IPR047865">
    <property type="entry name" value="Ribosomal_uL10_bac_type"/>
</dbReference>
<dbReference type="InterPro" id="IPR043141">
    <property type="entry name" value="Ribosomal_uL10-like_sf"/>
</dbReference>
<dbReference type="Pfam" id="PF00466">
    <property type="entry name" value="Ribosomal_L10"/>
    <property type="match status" value="1"/>
</dbReference>
<keyword evidence="5" id="KW-0699">rRNA-binding</keyword>
<reference evidence="6" key="1">
    <citation type="submission" date="2022-04" db="EMBL/GenBank/DDBJ databases">
        <title>Complete genome sequences of Ezakiella coagulans and Fenollaria massiliensis.</title>
        <authorList>
            <person name="France M.T."/>
            <person name="Clifford J."/>
            <person name="Narina S."/>
            <person name="Rutt L."/>
            <person name="Ravel J."/>
        </authorList>
    </citation>
    <scope>NUCLEOTIDE SEQUENCE</scope>
    <source>
        <strain evidence="6">C0061C2</strain>
    </source>
</reference>
<comment type="subunit">
    <text evidence="5">Part of the ribosomal stalk of the 50S ribosomal subunit. The N-terminus interacts with L11 and the large rRNA to form the base of the stalk. The C-terminus forms an elongated spine to which L12 dimers bind in a sequential fashion forming a multimeric L10(L12)X complex.</text>
</comment>
<protein>
    <recommendedName>
        <fullName evidence="4 5">Large ribosomal subunit protein uL10</fullName>
    </recommendedName>
</protein>
<comment type="function">
    <text evidence="5">Forms part of the ribosomal stalk, playing a central role in the interaction of the ribosome with GTP-bound translation factors.</text>
</comment>
<dbReference type="InterPro" id="IPR022973">
    <property type="entry name" value="Ribosomal_uL10_bac"/>
</dbReference>
<dbReference type="SUPFAM" id="SSF160369">
    <property type="entry name" value="Ribosomal protein L10-like"/>
    <property type="match status" value="1"/>
</dbReference>
<evidence type="ECO:0000313" key="7">
    <source>
        <dbReference type="Proteomes" id="UP000831151"/>
    </source>
</evidence>
<dbReference type="HAMAP" id="MF_00362">
    <property type="entry name" value="Ribosomal_uL10"/>
    <property type="match status" value="1"/>
</dbReference>
<dbReference type="CDD" id="cd05797">
    <property type="entry name" value="Ribosomal_L10"/>
    <property type="match status" value="1"/>
</dbReference>
<dbReference type="Proteomes" id="UP000831151">
    <property type="component" value="Chromosome"/>
</dbReference>
<dbReference type="Gene3D" id="3.30.70.1730">
    <property type="match status" value="1"/>
</dbReference>
<keyword evidence="2 5" id="KW-0689">Ribosomal protein</keyword>
<dbReference type="PANTHER" id="PTHR11560">
    <property type="entry name" value="39S RIBOSOMAL PROTEIN L10, MITOCHONDRIAL"/>
    <property type="match status" value="1"/>
</dbReference>
<dbReference type="GO" id="GO:0003735">
    <property type="term" value="F:structural constituent of ribosome"/>
    <property type="evidence" value="ECO:0007669"/>
    <property type="project" value="InterPro"/>
</dbReference>